<dbReference type="InterPro" id="IPR050138">
    <property type="entry name" value="DHOase/Allantoinase_Hydrolase"/>
</dbReference>
<dbReference type="GO" id="GO:0005737">
    <property type="term" value="C:cytoplasm"/>
    <property type="evidence" value="ECO:0007669"/>
    <property type="project" value="TreeGrafter"/>
</dbReference>
<dbReference type="InterPro" id="IPR032466">
    <property type="entry name" value="Metal_Hydrolase"/>
</dbReference>
<dbReference type="GO" id="GO:0004151">
    <property type="term" value="F:dihydroorotase activity"/>
    <property type="evidence" value="ECO:0007669"/>
    <property type="project" value="UniProtKB-EC"/>
</dbReference>
<name>A0A7V2WV04_LEUMU</name>
<dbReference type="Pfam" id="PF01979">
    <property type="entry name" value="Amidohydro_1"/>
    <property type="match status" value="1"/>
</dbReference>
<dbReference type="CDD" id="cd01317">
    <property type="entry name" value="DHOase_IIa"/>
    <property type="match status" value="1"/>
</dbReference>
<evidence type="ECO:0000313" key="3">
    <source>
        <dbReference type="EMBL" id="HFC92345.1"/>
    </source>
</evidence>
<sequence length="426" mass="45591">MSTLHVKSARLIDPANQQDVITDIAIEAGVIRAIGPLPDGFQAQQTIDAKGLWLMPGLVDLSVYLREPEQENKATIAHEMQVAAQSGITTVCAMPELASPIDSRARINLVREKALAAEKAAQVEVIGALTAGLKGKQLSNMGSLKKSGCVAVTQGLAPLKDINLLRNCMDYAATNELKLFYQPIEHDLLADGCAHQGAIATRLGLPAISSSVETIAMAQMLTLIEETHTAVHFCRLSCAKSVELLARAKDKGLPVSADVAAHQLFLTEMDIADFNTLCHTMPPLRSSRDREALRQGVADGIIDAICSDHQPHDIDAKLALFQQSSPGISALETLLPLTLRLVEEGVLTLTQAIATVTHKPAEIIAKPKGNLGIRQAADFVLFNPNKLCNISLQSMRSKGKNSPFFGWGFSGGIDVTVIAGDLAYQA</sequence>
<dbReference type="SUPFAM" id="SSF51338">
    <property type="entry name" value="Composite domain of metallo-dependent hydrolases"/>
    <property type="match status" value="1"/>
</dbReference>
<dbReference type="PANTHER" id="PTHR43668:SF2">
    <property type="entry name" value="ALLANTOINASE"/>
    <property type="match status" value="1"/>
</dbReference>
<dbReference type="EMBL" id="DRMS01000227">
    <property type="protein sequence ID" value="HFC92345.1"/>
    <property type="molecule type" value="Genomic_DNA"/>
</dbReference>
<dbReference type="AlphaFoldDB" id="A0A7V2WV04"/>
<keyword evidence="1" id="KW-0665">Pyrimidine biosynthesis</keyword>
<dbReference type="Proteomes" id="UP000885750">
    <property type="component" value="Unassembled WGS sequence"/>
</dbReference>
<dbReference type="GO" id="GO:0006221">
    <property type="term" value="P:pyrimidine nucleotide biosynthetic process"/>
    <property type="evidence" value="ECO:0007669"/>
    <property type="project" value="UniProtKB-KW"/>
</dbReference>
<dbReference type="EC" id="3.5.2.3" evidence="3"/>
<dbReference type="GO" id="GO:0004038">
    <property type="term" value="F:allantoinase activity"/>
    <property type="evidence" value="ECO:0007669"/>
    <property type="project" value="TreeGrafter"/>
</dbReference>
<comment type="caution">
    <text evidence="3">The sequence shown here is derived from an EMBL/GenBank/DDBJ whole genome shotgun (WGS) entry which is preliminary data.</text>
</comment>
<accession>A0A7V2WV04</accession>
<feature type="domain" description="Amidohydrolase-related" evidence="2">
    <location>
        <begin position="54"/>
        <end position="422"/>
    </location>
</feature>
<organism evidence="3">
    <name type="scientific">Leucothrix mucor</name>
    <dbReference type="NCBI Taxonomy" id="45248"/>
    <lineage>
        <taxon>Bacteria</taxon>
        <taxon>Pseudomonadati</taxon>
        <taxon>Pseudomonadota</taxon>
        <taxon>Gammaproteobacteria</taxon>
        <taxon>Thiotrichales</taxon>
        <taxon>Thiotrichaceae</taxon>
        <taxon>Leucothrix</taxon>
    </lineage>
</organism>
<evidence type="ECO:0000256" key="1">
    <source>
        <dbReference type="ARBA" id="ARBA00022975"/>
    </source>
</evidence>
<evidence type="ECO:0000259" key="2">
    <source>
        <dbReference type="Pfam" id="PF01979"/>
    </source>
</evidence>
<proteinExistence type="predicted"/>
<dbReference type="InterPro" id="IPR004722">
    <property type="entry name" value="DHOase"/>
</dbReference>
<dbReference type="GO" id="GO:0046872">
    <property type="term" value="F:metal ion binding"/>
    <property type="evidence" value="ECO:0007669"/>
    <property type="project" value="InterPro"/>
</dbReference>
<gene>
    <name evidence="3" type="ORF">ENJ51_05980</name>
</gene>
<reference evidence="3" key="1">
    <citation type="journal article" date="2020" name="mSystems">
        <title>Genome- and Community-Level Interaction Insights into Carbon Utilization and Element Cycling Functions of Hydrothermarchaeota in Hydrothermal Sediment.</title>
        <authorList>
            <person name="Zhou Z."/>
            <person name="Liu Y."/>
            <person name="Xu W."/>
            <person name="Pan J."/>
            <person name="Luo Z.H."/>
            <person name="Li M."/>
        </authorList>
    </citation>
    <scope>NUCLEOTIDE SEQUENCE [LARGE SCALE GENOMIC DNA]</scope>
    <source>
        <strain evidence="3">HyVt-493</strain>
    </source>
</reference>
<dbReference type="PANTHER" id="PTHR43668">
    <property type="entry name" value="ALLANTOINASE"/>
    <property type="match status" value="1"/>
</dbReference>
<dbReference type="Gene3D" id="3.20.20.140">
    <property type="entry name" value="Metal-dependent hydrolases"/>
    <property type="match status" value="1"/>
</dbReference>
<dbReference type="NCBIfam" id="TIGR00857">
    <property type="entry name" value="pyrC_multi"/>
    <property type="match status" value="1"/>
</dbReference>
<keyword evidence="3" id="KW-0378">Hydrolase</keyword>
<dbReference type="SUPFAM" id="SSF51556">
    <property type="entry name" value="Metallo-dependent hydrolases"/>
    <property type="match status" value="1"/>
</dbReference>
<dbReference type="Gene3D" id="2.30.40.10">
    <property type="entry name" value="Urease, subunit C, domain 1"/>
    <property type="match status" value="1"/>
</dbReference>
<dbReference type="GO" id="GO:0006145">
    <property type="term" value="P:purine nucleobase catabolic process"/>
    <property type="evidence" value="ECO:0007669"/>
    <property type="project" value="TreeGrafter"/>
</dbReference>
<protein>
    <submittedName>
        <fullName evidence="3">Dihydroorotase</fullName>
        <ecNumber evidence="3">3.5.2.3</ecNumber>
    </submittedName>
</protein>
<dbReference type="InterPro" id="IPR006680">
    <property type="entry name" value="Amidohydro-rel"/>
</dbReference>
<dbReference type="InterPro" id="IPR011059">
    <property type="entry name" value="Metal-dep_hydrolase_composite"/>
</dbReference>